<dbReference type="Pfam" id="PF00174">
    <property type="entry name" value="Oxidored_molyb"/>
    <property type="match status" value="1"/>
</dbReference>
<dbReference type="Gene3D" id="3.90.420.10">
    <property type="entry name" value="Oxidoreductase, molybdopterin-binding domain"/>
    <property type="match status" value="1"/>
</dbReference>
<evidence type="ECO:0000256" key="2">
    <source>
        <dbReference type="ARBA" id="ARBA00022505"/>
    </source>
</evidence>
<evidence type="ECO:0000256" key="4">
    <source>
        <dbReference type="ARBA" id="ARBA00023002"/>
    </source>
</evidence>
<dbReference type="InterPro" id="IPR000572">
    <property type="entry name" value="OxRdtase_Mopterin-bd_dom"/>
</dbReference>
<dbReference type="PANTHER" id="PTHR19372">
    <property type="entry name" value="SULFITE REDUCTASE"/>
    <property type="match status" value="1"/>
</dbReference>
<reference evidence="9" key="1">
    <citation type="submission" date="2014-11" db="EMBL/GenBank/DDBJ databases">
        <authorList>
            <person name="Otto D Thomas"/>
            <person name="Naeem Raeece"/>
        </authorList>
    </citation>
    <scope>NUCLEOTIDE SEQUENCE</scope>
</reference>
<feature type="domain" description="Oxidoreductase molybdopterin-binding" evidence="7">
    <location>
        <begin position="84"/>
        <end position="267"/>
    </location>
</feature>
<protein>
    <recommendedName>
        <fullName evidence="10">Oxidoreductase molybdopterin-binding domain-containing protein</fullName>
    </recommendedName>
</protein>
<dbReference type="Gene3D" id="2.60.40.650">
    <property type="match status" value="1"/>
</dbReference>
<name>A0A0G4GSJ2_9ALVE</name>
<dbReference type="AlphaFoldDB" id="A0A0G4GSJ2"/>
<dbReference type="Pfam" id="PF03404">
    <property type="entry name" value="Mo-co_dimer"/>
    <property type="match status" value="1"/>
</dbReference>
<proteinExistence type="predicted"/>
<feature type="region of interest" description="Disordered" evidence="5">
    <location>
        <begin position="460"/>
        <end position="513"/>
    </location>
</feature>
<comment type="cofactor">
    <cofactor evidence="1">
        <name>Mo-molybdopterin</name>
        <dbReference type="ChEBI" id="CHEBI:71302"/>
    </cofactor>
</comment>
<feature type="domain" description="Moybdenum cofactor oxidoreductase dimerisation" evidence="8">
    <location>
        <begin position="294"/>
        <end position="420"/>
    </location>
</feature>
<keyword evidence="3" id="KW-0479">Metal-binding</keyword>
<dbReference type="EMBL" id="CDMZ01001507">
    <property type="protein sequence ID" value="CEM33611.1"/>
    <property type="molecule type" value="Genomic_DNA"/>
</dbReference>
<dbReference type="GO" id="GO:0020037">
    <property type="term" value="F:heme binding"/>
    <property type="evidence" value="ECO:0007669"/>
    <property type="project" value="TreeGrafter"/>
</dbReference>
<evidence type="ECO:0000259" key="8">
    <source>
        <dbReference type="Pfam" id="PF03404"/>
    </source>
</evidence>
<dbReference type="GO" id="GO:0006790">
    <property type="term" value="P:sulfur compound metabolic process"/>
    <property type="evidence" value="ECO:0007669"/>
    <property type="project" value="TreeGrafter"/>
</dbReference>
<dbReference type="InterPro" id="IPR014756">
    <property type="entry name" value="Ig_E-set"/>
</dbReference>
<evidence type="ECO:0000256" key="5">
    <source>
        <dbReference type="SAM" id="MobiDB-lite"/>
    </source>
</evidence>
<evidence type="ECO:0000256" key="6">
    <source>
        <dbReference type="SAM" id="Phobius"/>
    </source>
</evidence>
<dbReference type="InterPro" id="IPR036374">
    <property type="entry name" value="OxRdtase_Mopterin-bd_sf"/>
</dbReference>
<dbReference type="PhylomeDB" id="A0A0G4GSJ2"/>
<dbReference type="SUPFAM" id="SSF81296">
    <property type="entry name" value="E set domains"/>
    <property type="match status" value="1"/>
</dbReference>
<dbReference type="InterPro" id="IPR005066">
    <property type="entry name" value="MoCF_OxRdtse_dimer"/>
</dbReference>
<dbReference type="VEuPathDB" id="CryptoDB:Cvel_23198"/>
<evidence type="ECO:0008006" key="10">
    <source>
        <dbReference type="Google" id="ProtNLM"/>
    </source>
</evidence>
<keyword evidence="6" id="KW-0472">Membrane</keyword>
<evidence type="ECO:0000313" key="9">
    <source>
        <dbReference type="EMBL" id="CEM33611.1"/>
    </source>
</evidence>
<keyword evidence="6" id="KW-0812">Transmembrane</keyword>
<keyword evidence="6" id="KW-1133">Transmembrane helix</keyword>
<dbReference type="PRINTS" id="PR00407">
    <property type="entry name" value="EUMOPTERIN"/>
</dbReference>
<sequence>MSEEEDQTIQPTGSTGAFHTVRMVKEDVRFEGPAETPDDLWMSPPRRGDLIRLTGKHPFNAEPPLSNLIKEFITPQEHLFVRTHADTPHLEAETFECIVNGLAEKELTFNLADLKKMSPTEVTFTQVCAGNRRKEQNMISQSLGFSWGPAGLGTVTYTGVLLADLLELCGVKEEEGEHDEEKPFSERWVEFEGADTTRNGAYGTGLPLSWCMDRRMEVLVAYSLNGDRLTPDHGFPFRIAVPGVIGGRSVKWLKRISIIQGVSTHHWHLHDNKVFPPHVDTRNVGKEGWWLRPEYAIMDLGVNGAVCSPGVNERVVVKGDGKTMVTLKGYAYSGGGHGIVRAEVSTDGGTVWKQAGFTHRRRSRRGRCWCWSFWEVEVEVDSKSPTVVCFRAQDEAMNLMPEVPTWNVMGMMNNCWYRIMFVPDEKGTSLRTVHPHWAPPESPIHPRNVFDRIVDGAGRKTHLSSEPRGEQGRSSDSHAGGRLQPAVTGSGKGRGKGADGKAQVSPPVSSGWPSASSTAAVWCVGVGVLASLCAFVGRVSR</sequence>
<organism evidence="9">
    <name type="scientific">Chromera velia CCMP2878</name>
    <dbReference type="NCBI Taxonomy" id="1169474"/>
    <lineage>
        <taxon>Eukaryota</taxon>
        <taxon>Sar</taxon>
        <taxon>Alveolata</taxon>
        <taxon>Colpodellida</taxon>
        <taxon>Chromeraceae</taxon>
        <taxon>Chromera</taxon>
    </lineage>
</organism>
<evidence type="ECO:0000256" key="1">
    <source>
        <dbReference type="ARBA" id="ARBA00001924"/>
    </source>
</evidence>
<dbReference type="GO" id="GO:0030151">
    <property type="term" value="F:molybdenum ion binding"/>
    <property type="evidence" value="ECO:0007669"/>
    <property type="project" value="InterPro"/>
</dbReference>
<gene>
    <name evidence="9" type="ORF">Cvel_23198</name>
</gene>
<dbReference type="GO" id="GO:0008482">
    <property type="term" value="F:sulfite oxidase activity"/>
    <property type="evidence" value="ECO:0007669"/>
    <property type="project" value="TreeGrafter"/>
</dbReference>
<evidence type="ECO:0000256" key="3">
    <source>
        <dbReference type="ARBA" id="ARBA00022723"/>
    </source>
</evidence>
<keyword evidence="4" id="KW-0560">Oxidoreductase</keyword>
<dbReference type="GO" id="GO:0043546">
    <property type="term" value="F:molybdopterin cofactor binding"/>
    <property type="evidence" value="ECO:0007669"/>
    <property type="project" value="TreeGrafter"/>
</dbReference>
<keyword evidence="2" id="KW-0500">Molybdenum</keyword>
<accession>A0A0G4GSJ2</accession>
<evidence type="ECO:0000259" key="7">
    <source>
        <dbReference type="Pfam" id="PF00174"/>
    </source>
</evidence>
<dbReference type="SUPFAM" id="SSF56524">
    <property type="entry name" value="Oxidoreductase molybdopterin-binding domain"/>
    <property type="match status" value="1"/>
</dbReference>
<feature type="compositionally biased region" description="Basic and acidic residues" evidence="5">
    <location>
        <begin position="460"/>
        <end position="476"/>
    </location>
</feature>
<dbReference type="PANTHER" id="PTHR19372:SF7">
    <property type="entry name" value="SULFITE OXIDASE, MITOCHONDRIAL"/>
    <property type="match status" value="1"/>
</dbReference>
<dbReference type="InterPro" id="IPR008335">
    <property type="entry name" value="Mopterin_OxRdtase_euk"/>
</dbReference>
<feature type="transmembrane region" description="Helical" evidence="6">
    <location>
        <begin position="519"/>
        <end position="537"/>
    </location>
</feature>